<gene>
    <name evidence="2" type="ORF">GCM10017600_54030</name>
</gene>
<feature type="region of interest" description="Disordered" evidence="1">
    <location>
        <begin position="1"/>
        <end position="24"/>
    </location>
</feature>
<comment type="caution">
    <text evidence="2">The sequence shown here is derived from an EMBL/GenBank/DDBJ whole genome shotgun (WGS) entry which is preliminary data.</text>
</comment>
<keyword evidence="3" id="KW-1185">Reference proteome</keyword>
<dbReference type="EMBL" id="BSEV01000014">
    <property type="protein sequence ID" value="GLK11995.1"/>
    <property type="molecule type" value="Genomic_DNA"/>
</dbReference>
<organism evidence="2 3">
    <name type="scientific">Streptosporangium carneum</name>
    <dbReference type="NCBI Taxonomy" id="47481"/>
    <lineage>
        <taxon>Bacteria</taxon>
        <taxon>Bacillati</taxon>
        <taxon>Actinomycetota</taxon>
        <taxon>Actinomycetes</taxon>
        <taxon>Streptosporangiales</taxon>
        <taxon>Streptosporangiaceae</taxon>
        <taxon>Streptosporangium</taxon>
    </lineage>
</organism>
<proteinExistence type="predicted"/>
<accession>A0A9W6MFE6</accession>
<dbReference type="Proteomes" id="UP001143474">
    <property type="component" value="Unassembled WGS sequence"/>
</dbReference>
<dbReference type="AlphaFoldDB" id="A0A9W6MFE6"/>
<protein>
    <submittedName>
        <fullName evidence="2">Uncharacterized protein</fullName>
    </submittedName>
</protein>
<evidence type="ECO:0000256" key="1">
    <source>
        <dbReference type="SAM" id="MobiDB-lite"/>
    </source>
</evidence>
<sequence length="75" mass="8234">MNFAAKPFEKDLSEQGAESVDDPLKGRFRREQHGGRAFEGVAVRVTRRDLATAAEIWDGDLVGAPVTRSLTTCDN</sequence>
<evidence type="ECO:0000313" key="2">
    <source>
        <dbReference type="EMBL" id="GLK11995.1"/>
    </source>
</evidence>
<reference evidence="2" key="2">
    <citation type="submission" date="2023-01" db="EMBL/GenBank/DDBJ databases">
        <authorList>
            <person name="Sun Q."/>
            <person name="Evtushenko L."/>
        </authorList>
    </citation>
    <scope>NUCLEOTIDE SEQUENCE</scope>
    <source>
        <strain evidence="2">VKM Ac-2007</strain>
    </source>
</reference>
<reference evidence="2" key="1">
    <citation type="journal article" date="2014" name="Int. J. Syst. Evol. Microbiol.">
        <title>Complete genome sequence of Corynebacterium casei LMG S-19264T (=DSM 44701T), isolated from a smear-ripened cheese.</title>
        <authorList>
            <consortium name="US DOE Joint Genome Institute (JGI-PGF)"/>
            <person name="Walter F."/>
            <person name="Albersmeier A."/>
            <person name="Kalinowski J."/>
            <person name="Ruckert C."/>
        </authorList>
    </citation>
    <scope>NUCLEOTIDE SEQUENCE</scope>
    <source>
        <strain evidence="2">VKM Ac-2007</strain>
    </source>
</reference>
<evidence type="ECO:0000313" key="3">
    <source>
        <dbReference type="Proteomes" id="UP001143474"/>
    </source>
</evidence>
<name>A0A9W6MFE6_9ACTN</name>